<evidence type="ECO:0000256" key="5">
    <source>
        <dbReference type="ARBA" id="ARBA00022741"/>
    </source>
</evidence>
<dbReference type="PROSITE" id="PS50109">
    <property type="entry name" value="HIS_KIN"/>
    <property type="match status" value="1"/>
</dbReference>
<keyword evidence="3" id="KW-0597">Phosphoprotein</keyword>
<name>L0A197_DEIPD</name>
<dbReference type="OrthoDB" id="69388at2"/>
<evidence type="ECO:0000313" key="11">
    <source>
        <dbReference type="EMBL" id="AFZ66962.1"/>
    </source>
</evidence>
<dbReference type="GO" id="GO:0000156">
    <property type="term" value="F:phosphorelay response regulator activity"/>
    <property type="evidence" value="ECO:0007669"/>
    <property type="project" value="TreeGrafter"/>
</dbReference>
<evidence type="ECO:0000256" key="7">
    <source>
        <dbReference type="ARBA" id="ARBA00022840"/>
    </source>
</evidence>
<comment type="catalytic activity">
    <reaction evidence="1">
        <text>ATP + protein L-histidine = ADP + protein N-phospho-L-histidine.</text>
        <dbReference type="EC" id="2.7.13.3"/>
    </reaction>
</comment>
<keyword evidence="8" id="KW-0902">Two-component regulatory system</keyword>
<keyword evidence="6 11" id="KW-0418">Kinase</keyword>
<evidence type="ECO:0000259" key="10">
    <source>
        <dbReference type="PROSITE" id="PS50109"/>
    </source>
</evidence>
<keyword evidence="7" id="KW-0067">ATP-binding</keyword>
<feature type="domain" description="Histidine kinase" evidence="10">
    <location>
        <begin position="206"/>
        <end position="407"/>
    </location>
</feature>
<accession>L0A197</accession>
<feature type="transmembrane region" description="Helical" evidence="9">
    <location>
        <begin position="162"/>
        <end position="186"/>
    </location>
</feature>
<dbReference type="SMART" id="SM00387">
    <property type="entry name" value="HATPase_c"/>
    <property type="match status" value="1"/>
</dbReference>
<dbReference type="STRING" id="937777.Deipe_1421"/>
<evidence type="ECO:0000313" key="12">
    <source>
        <dbReference type="Proteomes" id="UP000010467"/>
    </source>
</evidence>
<dbReference type="RefSeq" id="WP_015235270.1">
    <property type="nucleotide sequence ID" value="NC_019793.1"/>
</dbReference>
<dbReference type="EC" id="2.7.13.3" evidence="2"/>
<dbReference type="HOGENOM" id="CLU_661777_0_0_0"/>
<evidence type="ECO:0000256" key="4">
    <source>
        <dbReference type="ARBA" id="ARBA00022679"/>
    </source>
</evidence>
<dbReference type="PRINTS" id="PR00344">
    <property type="entry name" value="BCTRLSENSOR"/>
</dbReference>
<dbReference type="Pfam" id="PF02518">
    <property type="entry name" value="HATPase_c"/>
    <property type="match status" value="1"/>
</dbReference>
<dbReference type="InterPro" id="IPR004358">
    <property type="entry name" value="Sig_transdc_His_kin-like_C"/>
</dbReference>
<dbReference type="PATRIC" id="fig|937777.3.peg.1427"/>
<evidence type="ECO:0000256" key="3">
    <source>
        <dbReference type="ARBA" id="ARBA00022553"/>
    </source>
</evidence>
<dbReference type="InterPro" id="IPR005467">
    <property type="entry name" value="His_kinase_dom"/>
</dbReference>
<evidence type="ECO:0000256" key="8">
    <source>
        <dbReference type="ARBA" id="ARBA00023012"/>
    </source>
</evidence>
<keyword evidence="9" id="KW-0472">Membrane</keyword>
<dbReference type="GO" id="GO:0030295">
    <property type="term" value="F:protein kinase activator activity"/>
    <property type="evidence" value="ECO:0007669"/>
    <property type="project" value="TreeGrafter"/>
</dbReference>
<dbReference type="InterPro" id="IPR036097">
    <property type="entry name" value="HisK_dim/P_sf"/>
</dbReference>
<dbReference type="SUPFAM" id="SSF47384">
    <property type="entry name" value="Homodimeric domain of signal transducing histidine kinase"/>
    <property type="match status" value="1"/>
</dbReference>
<dbReference type="SUPFAM" id="SSF55874">
    <property type="entry name" value="ATPase domain of HSP90 chaperone/DNA topoisomerase II/histidine kinase"/>
    <property type="match status" value="1"/>
</dbReference>
<keyword evidence="12" id="KW-1185">Reference proteome</keyword>
<dbReference type="CDD" id="cd00082">
    <property type="entry name" value="HisKA"/>
    <property type="match status" value="1"/>
</dbReference>
<dbReference type="eggNOG" id="COG2205">
    <property type="taxonomic scope" value="Bacteria"/>
</dbReference>
<dbReference type="PANTHER" id="PTHR42878">
    <property type="entry name" value="TWO-COMPONENT HISTIDINE KINASE"/>
    <property type="match status" value="1"/>
</dbReference>
<keyword evidence="9" id="KW-0812">Transmembrane</keyword>
<dbReference type="AlphaFoldDB" id="L0A197"/>
<dbReference type="EMBL" id="CP003382">
    <property type="protein sequence ID" value="AFZ66962.1"/>
    <property type="molecule type" value="Genomic_DNA"/>
</dbReference>
<keyword evidence="4" id="KW-0808">Transferase</keyword>
<dbReference type="CDD" id="cd00075">
    <property type="entry name" value="HATPase"/>
    <property type="match status" value="1"/>
</dbReference>
<dbReference type="InterPro" id="IPR003594">
    <property type="entry name" value="HATPase_dom"/>
</dbReference>
<dbReference type="GO" id="GO:0005524">
    <property type="term" value="F:ATP binding"/>
    <property type="evidence" value="ECO:0007669"/>
    <property type="project" value="UniProtKB-KW"/>
</dbReference>
<gene>
    <name evidence="11" type="ordered locus">Deipe_1421</name>
</gene>
<dbReference type="GO" id="GO:0007234">
    <property type="term" value="P:osmosensory signaling via phosphorelay pathway"/>
    <property type="evidence" value="ECO:0007669"/>
    <property type="project" value="TreeGrafter"/>
</dbReference>
<dbReference type="InterPro" id="IPR003661">
    <property type="entry name" value="HisK_dim/P_dom"/>
</dbReference>
<evidence type="ECO:0000256" key="1">
    <source>
        <dbReference type="ARBA" id="ARBA00000085"/>
    </source>
</evidence>
<keyword evidence="9" id="KW-1133">Transmembrane helix</keyword>
<dbReference type="Gene3D" id="3.30.565.10">
    <property type="entry name" value="Histidine kinase-like ATPase, C-terminal domain"/>
    <property type="match status" value="1"/>
</dbReference>
<dbReference type="KEGG" id="dpd:Deipe_1421"/>
<proteinExistence type="predicted"/>
<reference evidence="12" key="1">
    <citation type="submission" date="2012-03" db="EMBL/GenBank/DDBJ databases">
        <title>Complete sequence of chromosome of Deinococcus peraridilitoris DSM 19664.</title>
        <authorList>
            <person name="Lucas S."/>
            <person name="Copeland A."/>
            <person name="Lapidus A."/>
            <person name="Glavina del Rio T."/>
            <person name="Dalin E."/>
            <person name="Tice H."/>
            <person name="Bruce D."/>
            <person name="Goodwin L."/>
            <person name="Pitluck S."/>
            <person name="Peters L."/>
            <person name="Mikhailova N."/>
            <person name="Lu M."/>
            <person name="Kyrpides N."/>
            <person name="Mavromatis K."/>
            <person name="Ivanova N."/>
            <person name="Brettin T."/>
            <person name="Detter J.C."/>
            <person name="Han C."/>
            <person name="Larimer F."/>
            <person name="Land M."/>
            <person name="Hauser L."/>
            <person name="Markowitz V."/>
            <person name="Cheng J.-F."/>
            <person name="Hugenholtz P."/>
            <person name="Woyke T."/>
            <person name="Wu D."/>
            <person name="Pukall R."/>
            <person name="Steenblock K."/>
            <person name="Brambilla E."/>
            <person name="Klenk H.-P."/>
            <person name="Eisen J.A."/>
        </authorList>
    </citation>
    <scope>NUCLEOTIDE SEQUENCE [LARGE SCALE GENOMIC DNA]</scope>
    <source>
        <strain evidence="12">DSM 19664 / LMG 22246 / CIP 109416 / KR-200</strain>
    </source>
</reference>
<dbReference type="InterPro" id="IPR050351">
    <property type="entry name" value="BphY/WalK/GraS-like"/>
</dbReference>
<protein>
    <recommendedName>
        <fullName evidence="2">histidine kinase</fullName>
        <ecNumber evidence="2">2.7.13.3</ecNumber>
    </recommendedName>
</protein>
<evidence type="ECO:0000256" key="6">
    <source>
        <dbReference type="ARBA" id="ARBA00022777"/>
    </source>
</evidence>
<dbReference type="InterPro" id="IPR036890">
    <property type="entry name" value="HATPase_C_sf"/>
</dbReference>
<sequence>MNPGDRSISLRRSLLVALLPGLLVALLIALSFTSSLRTLTDDRASWTAHPYQVLSQQISRVILGRLEPSLDLDHASEEERIEAIRSSFLNEAEEFKELPQVEALGPARLARVRTLFEQGVRQNDLHALLHAQQEADTLSLQGRERLQQLREDVYEQTRWLQIWLAATGALAAVALASLVTHLIHLWGRERQLRSQQARMSRELSLMASHELRRPLQQLALVADLLQHDELIGEAERARLLQRLCDSAAQLAVLSDLSRLEAVYAQPELNRSAQDLSVLLLEVAGALSRVSIHAGEELVWSVDPVRFKQAVENVLENALKYSSDDVRIELRRGERGPEVHVVDRGPGIPPQDRERIFEPFYRVPGAVVAGHGLGLAIARRFLQAHGGDILLQDEPGGTRMVLALSVTAEERASMTSSWSRRLPRTDKLASRG</sequence>
<evidence type="ECO:0000256" key="9">
    <source>
        <dbReference type="SAM" id="Phobius"/>
    </source>
</evidence>
<dbReference type="Proteomes" id="UP000010467">
    <property type="component" value="Chromosome"/>
</dbReference>
<dbReference type="GO" id="GO:0000155">
    <property type="term" value="F:phosphorelay sensor kinase activity"/>
    <property type="evidence" value="ECO:0007669"/>
    <property type="project" value="InterPro"/>
</dbReference>
<dbReference type="PANTHER" id="PTHR42878:SF7">
    <property type="entry name" value="SENSOR HISTIDINE KINASE GLRK"/>
    <property type="match status" value="1"/>
</dbReference>
<organism evidence="11 12">
    <name type="scientific">Deinococcus peraridilitoris (strain DSM 19664 / LMG 22246 / CIP 109416 / KR-200)</name>
    <dbReference type="NCBI Taxonomy" id="937777"/>
    <lineage>
        <taxon>Bacteria</taxon>
        <taxon>Thermotogati</taxon>
        <taxon>Deinococcota</taxon>
        <taxon>Deinococci</taxon>
        <taxon>Deinococcales</taxon>
        <taxon>Deinococcaceae</taxon>
        <taxon>Deinococcus</taxon>
    </lineage>
</organism>
<evidence type="ECO:0000256" key="2">
    <source>
        <dbReference type="ARBA" id="ARBA00012438"/>
    </source>
</evidence>
<keyword evidence="5" id="KW-0547">Nucleotide-binding</keyword>